<keyword evidence="14" id="KW-0694">RNA-binding</keyword>
<evidence type="ECO:0000256" key="13">
    <source>
        <dbReference type="ARBA" id="ARBA00022833"/>
    </source>
</evidence>
<evidence type="ECO:0000256" key="8">
    <source>
        <dbReference type="ARBA" id="ARBA00022679"/>
    </source>
</evidence>
<evidence type="ECO:0000256" key="18">
    <source>
        <dbReference type="ARBA" id="ARBA00023136"/>
    </source>
</evidence>
<dbReference type="GO" id="GO:0005840">
    <property type="term" value="C:ribosome"/>
    <property type="evidence" value="ECO:0007669"/>
    <property type="project" value="UniProtKB-KW"/>
</dbReference>
<dbReference type="GO" id="GO:0016558">
    <property type="term" value="P:protein import into peroxisome matrix"/>
    <property type="evidence" value="ECO:0007669"/>
    <property type="project" value="InterPro"/>
</dbReference>
<accession>A0AA88X853</accession>
<dbReference type="InterPro" id="IPR015946">
    <property type="entry name" value="KH_dom-like_a/b"/>
</dbReference>
<evidence type="ECO:0000256" key="16">
    <source>
        <dbReference type="ARBA" id="ARBA00022980"/>
    </source>
</evidence>
<protein>
    <recommendedName>
        <fullName evidence="6">RING-type E3 ubiquitin transferase</fullName>
        <ecNumber evidence="6">2.3.2.27</ecNumber>
    </recommendedName>
</protein>
<dbReference type="CDD" id="cd02413">
    <property type="entry name" value="KH-II_40S_S3"/>
    <property type="match status" value="1"/>
</dbReference>
<feature type="domain" description="Pex N-terminal" evidence="23">
    <location>
        <begin position="39"/>
        <end position="253"/>
    </location>
</feature>
<dbReference type="InterPro" id="IPR001351">
    <property type="entry name" value="Ribosomal_uS3_C"/>
</dbReference>
<keyword evidence="10" id="KW-0479">Metal-binding</keyword>
<dbReference type="GO" id="GO:0008270">
    <property type="term" value="F:zinc ion binding"/>
    <property type="evidence" value="ECO:0007669"/>
    <property type="project" value="UniProtKB-KW"/>
</dbReference>
<evidence type="ECO:0000256" key="6">
    <source>
        <dbReference type="ARBA" id="ARBA00012483"/>
    </source>
</evidence>
<evidence type="ECO:0000313" key="25">
    <source>
        <dbReference type="Proteomes" id="UP001188597"/>
    </source>
</evidence>
<comment type="similarity">
    <text evidence="5">Belongs to the universal ribosomal protein uS3 family.</text>
</comment>
<feature type="region of interest" description="Disordered" evidence="21">
    <location>
        <begin position="1"/>
        <end position="33"/>
    </location>
</feature>
<evidence type="ECO:0000256" key="9">
    <source>
        <dbReference type="ARBA" id="ARBA00022692"/>
    </source>
</evidence>
<evidence type="ECO:0000256" key="15">
    <source>
        <dbReference type="ARBA" id="ARBA00022927"/>
    </source>
</evidence>
<comment type="pathway">
    <text evidence="3">Protein modification; protein ubiquitination.</text>
</comment>
<dbReference type="GO" id="GO:0003735">
    <property type="term" value="F:structural constituent of ribosome"/>
    <property type="evidence" value="ECO:0007669"/>
    <property type="project" value="InterPro"/>
</dbReference>
<evidence type="ECO:0000259" key="22">
    <source>
        <dbReference type="Pfam" id="PF00189"/>
    </source>
</evidence>
<dbReference type="EC" id="2.3.2.27" evidence="6"/>
<comment type="caution">
    <text evidence="24">The sequence shown here is derived from an EMBL/GenBank/DDBJ whole genome shotgun (WGS) entry which is preliminary data.</text>
</comment>
<evidence type="ECO:0000256" key="11">
    <source>
        <dbReference type="ARBA" id="ARBA00022771"/>
    </source>
</evidence>
<feature type="compositionally biased region" description="Low complexity" evidence="21">
    <location>
        <begin position="9"/>
        <end position="33"/>
    </location>
</feature>
<dbReference type="SUPFAM" id="SSF57850">
    <property type="entry name" value="RING/U-box"/>
    <property type="match status" value="1"/>
</dbReference>
<evidence type="ECO:0000313" key="24">
    <source>
        <dbReference type="EMBL" id="KAK3041737.1"/>
    </source>
</evidence>
<evidence type="ECO:0000256" key="14">
    <source>
        <dbReference type="ARBA" id="ARBA00022884"/>
    </source>
</evidence>
<evidence type="ECO:0000256" key="21">
    <source>
        <dbReference type="SAM" id="MobiDB-lite"/>
    </source>
</evidence>
<feature type="domain" description="Small ribosomal subunit protein uS3 C-terminal" evidence="22">
    <location>
        <begin position="524"/>
        <end position="581"/>
    </location>
</feature>
<dbReference type="InterPro" id="IPR009019">
    <property type="entry name" value="KH_sf_prok-type"/>
</dbReference>
<keyword evidence="13" id="KW-0862">Zinc</keyword>
<evidence type="ECO:0000256" key="7">
    <source>
        <dbReference type="ARBA" id="ARBA00022448"/>
    </source>
</evidence>
<comment type="subcellular location">
    <subcellularLocation>
        <location evidence="2">Peroxisome membrane</location>
        <topology evidence="2">Multi-pass membrane protein</topology>
    </subcellularLocation>
</comment>
<dbReference type="GO" id="GO:0061630">
    <property type="term" value="F:ubiquitin protein ligase activity"/>
    <property type="evidence" value="ECO:0007669"/>
    <property type="project" value="UniProtKB-EC"/>
</dbReference>
<dbReference type="Pfam" id="PF04757">
    <property type="entry name" value="Pex2_Pex12"/>
    <property type="match status" value="1"/>
</dbReference>
<keyword evidence="15" id="KW-0653">Protein transport</keyword>
<dbReference type="Gene3D" id="3.30.300.20">
    <property type="match status" value="1"/>
</dbReference>
<dbReference type="InterPro" id="IPR006845">
    <property type="entry name" value="Pex_N"/>
</dbReference>
<keyword evidence="18" id="KW-0472">Membrane</keyword>
<evidence type="ECO:0000256" key="3">
    <source>
        <dbReference type="ARBA" id="ARBA00004906"/>
    </source>
</evidence>
<keyword evidence="12" id="KW-0833">Ubl conjugation pathway</keyword>
<dbReference type="SUPFAM" id="SSF54821">
    <property type="entry name" value="Ribosomal protein S3 C-terminal domain"/>
    <property type="match status" value="1"/>
</dbReference>
<evidence type="ECO:0000256" key="5">
    <source>
        <dbReference type="ARBA" id="ARBA00010761"/>
    </source>
</evidence>
<evidence type="ECO:0000256" key="4">
    <source>
        <dbReference type="ARBA" id="ARBA00008704"/>
    </source>
</evidence>
<evidence type="ECO:0000256" key="20">
    <source>
        <dbReference type="ARBA" id="ARBA00023274"/>
    </source>
</evidence>
<keyword evidence="8" id="KW-0808">Transferase</keyword>
<gene>
    <name evidence="24" type="ORF">RJ639_000661</name>
</gene>
<dbReference type="Pfam" id="PF00189">
    <property type="entry name" value="Ribosomal_S3_C"/>
    <property type="match status" value="1"/>
</dbReference>
<evidence type="ECO:0000256" key="19">
    <source>
        <dbReference type="ARBA" id="ARBA00023140"/>
    </source>
</evidence>
<dbReference type="EMBL" id="JAVXUP010000029">
    <property type="protein sequence ID" value="KAK3041737.1"/>
    <property type="molecule type" value="Genomic_DNA"/>
</dbReference>
<evidence type="ECO:0000256" key="2">
    <source>
        <dbReference type="ARBA" id="ARBA00004585"/>
    </source>
</evidence>
<dbReference type="InterPro" id="IPR025654">
    <property type="entry name" value="PEX2/10"/>
</dbReference>
<keyword evidence="7" id="KW-0813">Transport</keyword>
<evidence type="ECO:0000256" key="10">
    <source>
        <dbReference type="ARBA" id="ARBA00022723"/>
    </source>
</evidence>
<evidence type="ECO:0000259" key="23">
    <source>
        <dbReference type="Pfam" id="PF04757"/>
    </source>
</evidence>
<dbReference type="SUPFAM" id="SSF54814">
    <property type="entry name" value="Prokaryotic type KH domain (KH-domain type II)"/>
    <property type="match status" value="1"/>
</dbReference>
<name>A0AA88X853_9ASTE</name>
<keyword evidence="16" id="KW-0689">Ribosomal protein</keyword>
<keyword evidence="11" id="KW-0863">Zinc-finger</keyword>
<dbReference type="GO" id="GO:0006412">
    <property type="term" value="P:translation"/>
    <property type="evidence" value="ECO:0007669"/>
    <property type="project" value="InterPro"/>
</dbReference>
<comment type="catalytic activity">
    <reaction evidence="1">
        <text>S-ubiquitinyl-[E2 ubiquitin-conjugating enzyme]-L-cysteine + [acceptor protein]-L-lysine = [E2 ubiquitin-conjugating enzyme]-L-cysteine + N(6)-ubiquitinyl-[acceptor protein]-L-lysine.</text>
        <dbReference type="EC" id="2.3.2.27"/>
    </reaction>
</comment>
<organism evidence="24 25">
    <name type="scientific">Escallonia herrerae</name>
    <dbReference type="NCBI Taxonomy" id="1293975"/>
    <lineage>
        <taxon>Eukaryota</taxon>
        <taxon>Viridiplantae</taxon>
        <taxon>Streptophyta</taxon>
        <taxon>Embryophyta</taxon>
        <taxon>Tracheophyta</taxon>
        <taxon>Spermatophyta</taxon>
        <taxon>Magnoliopsida</taxon>
        <taxon>eudicotyledons</taxon>
        <taxon>Gunneridae</taxon>
        <taxon>Pentapetalae</taxon>
        <taxon>asterids</taxon>
        <taxon>campanulids</taxon>
        <taxon>Escalloniales</taxon>
        <taxon>Escalloniaceae</taxon>
        <taxon>Escallonia</taxon>
    </lineage>
</organism>
<dbReference type="AlphaFoldDB" id="A0AA88X853"/>
<dbReference type="Proteomes" id="UP001188597">
    <property type="component" value="Unassembled WGS sequence"/>
</dbReference>
<evidence type="ECO:0000256" key="17">
    <source>
        <dbReference type="ARBA" id="ARBA00022989"/>
    </source>
</evidence>
<dbReference type="GO" id="GO:0003723">
    <property type="term" value="F:RNA binding"/>
    <property type="evidence" value="ECO:0007669"/>
    <property type="project" value="UniProtKB-KW"/>
</dbReference>
<dbReference type="FunFam" id="3.30.300.20:FF:000006">
    <property type="entry name" value="40S ribosomal protein S3"/>
    <property type="match status" value="1"/>
</dbReference>
<keyword evidence="25" id="KW-1185">Reference proteome</keyword>
<dbReference type="GO" id="GO:0005778">
    <property type="term" value="C:peroxisomal membrane"/>
    <property type="evidence" value="ECO:0007669"/>
    <property type="project" value="UniProtKB-SubCell"/>
</dbReference>
<keyword evidence="20" id="KW-0687">Ribonucleoprotein</keyword>
<evidence type="ECO:0000256" key="1">
    <source>
        <dbReference type="ARBA" id="ARBA00000900"/>
    </source>
</evidence>
<dbReference type="InterPro" id="IPR036419">
    <property type="entry name" value="Ribosomal_S3_C_sf"/>
</dbReference>
<dbReference type="InterPro" id="IPR013083">
    <property type="entry name" value="Znf_RING/FYVE/PHD"/>
</dbReference>
<reference evidence="24" key="1">
    <citation type="submission" date="2022-12" db="EMBL/GenBank/DDBJ databases">
        <title>Draft genome assemblies for two species of Escallonia (Escalloniales).</title>
        <authorList>
            <person name="Chanderbali A."/>
            <person name="Dervinis C."/>
            <person name="Anghel I."/>
            <person name="Soltis D."/>
            <person name="Soltis P."/>
            <person name="Zapata F."/>
        </authorList>
    </citation>
    <scope>NUCLEOTIDE SEQUENCE</scope>
    <source>
        <strain evidence="24">UCBG64.0493</strain>
        <tissue evidence="24">Leaf</tissue>
    </source>
</reference>
<comment type="similarity">
    <text evidence="4">Belongs to the pex2/pex10/pex12 family.</text>
</comment>
<keyword evidence="19" id="KW-0576">Peroxisome</keyword>
<dbReference type="GO" id="GO:1990904">
    <property type="term" value="C:ribonucleoprotein complex"/>
    <property type="evidence" value="ECO:0007669"/>
    <property type="project" value="UniProtKB-KW"/>
</dbReference>
<sequence>MAVVARHLSGTGDAATSGSGQEAGAGSSSSSSSAVQVGGARRFPLAAQPETKLLGQMLYYVLTTGAGQQTLGEEYCDITQVAGTYGLSPTPARRALFIFYQSAVPYIAERVSSRVASRGIALTDSLPDDLYGHNAVGSSRVQESAGTGVPSSSTSGASISTLSRLKEKLSRLCLHAVRRWPSVLPLAREILQLALRTNLMFFYFEGLYYHISKRAAGIRYVYTGKPMHQRPRYQILGVFLLVQLCIIAAEGLRRSNLSSIANSLQQTSIGTHHISTGRGLPLLNEEGNLITEDSERGTWVSDSTLTQESQTSGVSKCTLCLSNRQHPTATPCGHVFCWYSLVRCKIFLPSCYSSSHVTHISIISHAFERALEARISLVCNFDGKVVIEGSSLCGVSQTKSWKGNPKDQLKQSMATQMSKKRKFVADAVFFAELNEVLTRELAEDGYSGVEVRVTPMRTEIIIRAARTRNVLENSVELYAEKVNNRGLCAIAQAESPRYKLLGGLAVRSFHILGIHANELLNTGARRFVMESRAKGCKVIVSGKLRAQRAKSMKFKDGYMISFGQPVKEYIDYAVRHVLLRQVSFSLAGYVKIPIVVFDRSLSTQAVLGIKVKIMLAWDPTGKNGPTTPLPDLVTIHTPIEEQHVAPVIAPTTEYIPQVIAPNVEVQVA</sequence>
<dbReference type="PANTHER" id="PTHR23350">
    <property type="entry name" value="PEROXISOME ASSEMBLY PROTEIN 10"/>
    <property type="match status" value="1"/>
</dbReference>
<evidence type="ECO:0000256" key="12">
    <source>
        <dbReference type="ARBA" id="ARBA00022786"/>
    </source>
</evidence>
<keyword evidence="17" id="KW-1133">Transmembrane helix</keyword>
<dbReference type="Gene3D" id="3.30.40.10">
    <property type="entry name" value="Zinc/RING finger domain, C3HC4 (zinc finger)"/>
    <property type="match status" value="1"/>
</dbReference>
<dbReference type="Gene3D" id="3.30.1140.32">
    <property type="entry name" value="Ribosomal protein S3, C-terminal domain"/>
    <property type="match status" value="1"/>
</dbReference>
<dbReference type="PANTHER" id="PTHR23350:SF0">
    <property type="entry name" value="PEROXISOME BIOGENESIS FACTOR 10"/>
    <property type="match status" value="1"/>
</dbReference>
<keyword evidence="9" id="KW-0812">Transmembrane</keyword>
<proteinExistence type="inferred from homology"/>